<dbReference type="OrthoDB" id="9803541at2"/>
<dbReference type="InterPro" id="IPR001857">
    <property type="entry name" value="Ribosomal_bL19"/>
</dbReference>
<evidence type="ECO:0000256" key="4">
    <source>
        <dbReference type="ARBA" id="ARBA00035171"/>
    </source>
</evidence>
<dbReference type="InterPro" id="IPR038657">
    <property type="entry name" value="Ribosomal_bL19_sf"/>
</dbReference>
<dbReference type="eggNOG" id="COG0335">
    <property type="taxonomic scope" value="Bacteria"/>
</dbReference>
<gene>
    <name evidence="5" type="primary">rplS</name>
    <name evidence="7" type="ORF">dsmv_2124</name>
</gene>
<dbReference type="FunFam" id="2.30.30.790:FF:000001">
    <property type="entry name" value="50S ribosomal protein L19"/>
    <property type="match status" value="1"/>
</dbReference>
<dbReference type="GO" id="GO:0022625">
    <property type="term" value="C:cytosolic large ribosomal subunit"/>
    <property type="evidence" value="ECO:0007669"/>
    <property type="project" value="TreeGrafter"/>
</dbReference>
<dbReference type="PANTHER" id="PTHR15680">
    <property type="entry name" value="RIBOSOMAL PROTEIN L19"/>
    <property type="match status" value="1"/>
</dbReference>
<proteinExistence type="inferred from homology"/>
<dbReference type="PATRIC" id="fig|1121405.3.peg.1662"/>
<dbReference type="Pfam" id="PF01245">
    <property type="entry name" value="Ribosomal_L19"/>
    <property type="match status" value="1"/>
</dbReference>
<evidence type="ECO:0000256" key="6">
    <source>
        <dbReference type="RuleBase" id="RU000559"/>
    </source>
</evidence>
<comment type="function">
    <text evidence="5 6">This protein is located at the 30S-50S ribosomal subunit interface and may play a role in the structure and function of the aminoacyl-tRNA binding site.</text>
</comment>
<evidence type="ECO:0000256" key="3">
    <source>
        <dbReference type="ARBA" id="ARBA00023274"/>
    </source>
</evidence>
<dbReference type="InterPro" id="IPR018257">
    <property type="entry name" value="Ribosomal_bL19_CS"/>
</dbReference>
<evidence type="ECO:0000313" key="7">
    <source>
        <dbReference type="EMBL" id="EPR41343.1"/>
    </source>
</evidence>
<dbReference type="AlphaFoldDB" id="S7VA37"/>
<reference evidence="7 8" key="1">
    <citation type="journal article" date="2013" name="Genome Announc.">
        <title>Draft genome sequences for three mercury-methylating, sulfate-reducing bacteria.</title>
        <authorList>
            <person name="Brown S.D."/>
            <person name="Hurt R.A.Jr."/>
            <person name="Gilmour C.C."/>
            <person name="Elias D.A."/>
        </authorList>
    </citation>
    <scope>NUCLEOTIDE SEQUENCE [LARGE SCALE GENOMIC DNA]</scope>
    <source>
        <strain evidence="7 8">DSM 2059</strain>
    </source>
</reference>
<keyword evidence="8" id="KW-1185">Reference proteome</keyword>
<dbReference type="PROSITE" id="PS01015">
    <property type="entry name" value="RIBOSOMAL_L19"/>
    <property type="match status" value="1"/>
</dbReference>
<dbReference type="RefSeq" id="WP_020876555.1">
    <property type="nucleotide sequence ID" value="NZ_ATHJ01000076.1"/>
</dbReference>
<dbReference type="PIRSF" id="PIRSF002191">
    <property type="entry name" value="Ribosomal_L19"/>
    <property type="match status" value="1"/>
</dbReference>
<evidence type="ECO:0000256" key="2">
    <source>
        <dbReference type="ARBA" id="ARBA00022980"/>
    </source>
</evidence>
<keyword evidence="2 5" id="KW-0689">Ribosomal protein</keyword>
<evidence type="ECO:0000256" key="5">
    <source>
        <dbReference type="HAMAP-Rule" id="MF_00402"/>
    </source>
</evidence>
<name>S7VA37_DESML</name>
<dbReference type="PRINTS" id="PR00061">
    <property type="entry name" value="RIBOSOMALL19"/>
</dbReference>
<keyword evidence="3 5" id="KW-0687">Ribonucleoprotein</keyword>
<comment type="caution">
    <text evidence="7">The sequence shown here is derived from an EMBL/GenBank/DDBJ whole genome shotgun (WGS) entry which is preliminary data.</text>
</comment>
<dbReference type="GO" id="GO:0006412">
    <property type="term" value="P:translation"/>
    <property type="evidence" value="ECO:0007669"/>
    <property type="project" value="UniProtKB-UniRule"/>
</dbReference>
<dbReference type="Proteomes" id="UP000014977">
    <property type="component" value="Unassembled WGS sequence"/>
</dbReference>
<comment type="similarity">
    <text evidence="1 5 6">Belongs to the bacterial ribosomal protein bL19 family.</text>
</comment>
<dbReference type="HAMAP" id="MF_00402">
    <property type="entry name" value="Ribosomal_bL19"/>
    <property type="match status" value="1"/>
</dbReference>
<dbReference type="SUPFAM" id="SSF50104">
    <property type="entry name" value="Translation proteins SH3-like domain"/>
    <property type="match status" value="1"/>
</dbReference>
<dbReference type="Gene3D" id="2.30.30.790">
    <property type="match status" value="1"/>
</dbReference>
<organism evidence="7 8">
    <name type="scientific">Desulfococcus multivorans DSM 2059</name>
    <dbReference type="NCBI Taxonomy" id="1121405"/>
    <lineage>
        <taxon>Bacteria</taxon>
        <taxon>Pseudomonadati</taxon>
        <taxon>Thermodesulfobacteriota</taxon>
        <taxon>Desulfobacteria</taxon>
        <taxon>Desulfobacterales</taxon>
        <taxon>Desulfococcaceae</taxon>
        <taxon>Desulfococcus</taxon>
    </lineage>
</organism>
<dbReference type="STRING" id="897.B2D07_06455"/>
<evidence type="ECO:0000313" key="8">
    <source>
        <dbReference type="Proteomes" id="UP000014977"/>
    </source>
</evidence>
<sequence>MKLLEKMEREMMRLDVPDFIPGDTVKVHVKIKEGEKERIQVFQGVVISRHRGMVNATFTVRKVSYGVGVERIFPLHSPIIDKIEVVTKGRVRRSKIYYLRKLRGKAARIKEKRLN</sequence>
<evidence type="ECO:0000256" key="1">
    <source>
        <dbReference type="ARBA" id="ARBA00005781"/>
    </source>
</evidence>
<dbReference type="EMBL" id="ATHJ01000076">
    <property type="protein sequence ID" value="EPR41343.1"/>
    <property type="molecule type" value="Genomic_DNA"/>
</dbReference>
<protein>
    <recommendedName>
        <fullName evidence="4 5">Large ribosomal subunit protein bL19</fullName>
    </recommendedName>
</protein>
<dbReference type="InterPro" id="IPR008991">
    <property type="entry name" value="Translation_prot_SH3-like_sf"/>
</dbReference>
<dbReference type="PANTHER" id="PTHR15680:SF9">
    <property type="entry name" value="LARGE RIBOSOMAL SUBUNIT PROTEIN BL19M"/>
    <property type="match status" value="1"/>
</dbReference>
<dbReference type="NCBIfam" id="TIGR01024">
    <property type="entry name" value="rplS_bact"/>
    <property type="match status" value="1"/>
</dbReference>
<dbReference type="GO" id="GO:0003735">
    <property type="term" value="F:structural constituent of ribosome"/>
    <property type="evidence" value="ECO:0007669"/>
    <property type="project" value="InterPro"/>
</dbReference>
<accession>S7VA37</accession>